<evidence type="ECO:0000313" key="5">
    <source>
        <dbReference type="Proteomes" id="UP000307999"/>
    </source>
</evidence>
<keyword evidence="5" id="KW-1185">Reference proteome</keyword>
<dbReference type="GO" id="GO:0005096">
    <property type="term" value="F:GTPase activator activity"/>
    <property type="evidence" value="ECO:0007669"/>
    <property type="project" value="UniProtKB-KW"/>
</dbReference>
<keyword evidence="1" id="KW-0343">GTPase activation</keyword>
<comment type="caution">
    <text evidence="4">The sequence shown here is derived from an EMBL/GenBank/DDBJ whole genome shotgun (WGS) entry which is preliminary data.</text>
</comment>
<protein>
    <submittedName>
        <fullName evidence="4">GTPase-activating protein</fullName>
    </submittedName>
</protein>
<dbReference type="Proteomes" id="UP000307999">
    <property type="component" value="Unassembled WGS sequence"/>
</dbReference>
<feature type="compositionally biased region" description="Polar residues" evidence="3">
    <location>
        <begin position="37"/>
        <end position="48"/>
    </location>
</feature>
<keyword evidence="2" id="KW-0690">Ribosome biogenesis</keyword>
<organism evidence="4 5">
    <name type="scientific">Thalassotalea mangrovi</name>
    <dbReference type="NCBI Taxonomy" id="2572245"/>
    <lineage>
        <taxon>Bacteria</taxon>
        <taxon>Pseudomonadati</taxon>
        <taxon>Pseudomonadota</taxon>
        <taxon>Gammaproteobacteria</taxon>
        <taxon>Alteromonadales</taxon>
        <taxon>Colwelliaceae</taxon>
        <taxon>Thalassotalea</taxon>
    </lineage>
</organism>
<dbReference type="AlphaFoldDB" id="A0A4U1B856"/>
<dbReference type="OrthoDB" id="5677577at2"/>
<feature type="region of interest" description="Disordered" evidence="3">
    <location>
        <begin position="1"/>
        <end position="94"/>
    </location>
</feature>
<name>A0A4U1B856_9GAMM</name>
<evidence type="ECO:0000256" key="2">
    <source>
        <dbReference type="ARBA" id="ARBA00022517"/>
    </source>
</evidence>
<dbReference type="EMBL" id="SWDB01000006">
    <property type="protein sequence ID" value="TKB46824.1"/>
    <property type="molecule type" value="Genomic_DNA"/>
</dbReference>
<proteinExistence type="predicted"/>
<sequence>MSRSKKSRKEGALMKAILPKRTPKVEKEKRIRKKTGNKSGSRQDASLQNDKKSKLSSSPQDPRLGSKKPIALGVSESTHPKPPKAPKQQEAAIAPIRVVDNTDSLEQELLAIENDENLQLLAERDEAGEILSETEQARLQSAMTRYQELVALLGLEQEEEIFEEDTQISEDALWDKLDDYDFSDYEQDKK</sequence>
<dbReference type="NCBIfam" id="NF003560">
    <property type="entry name" value="PRK05244.1-1"/>
    <property type="match status" value="1"/>
</dbReference>
<gene>
    <name evidence="4" type="ORF">E8M12_03165</name>
</gene>
<evidence type="ECO:0000256" key="3">
    <source>
        <dbReference type="SAM" id="MobiDB-lite"/>
    </source>
</evidence>
<dbReference type="InterPro" id="IPR007336">
    <property type="entry name" value="YihI"/>
</dbReference>
<reference evidence="4 5" key="1">
    <citation type="submission" date="2019-04" db="EMBL/GenBank/DDBJ databases">
        <title>Thalassotalea guangxiensis sp. nov., isolated from sediment of the coastal wetland.</title>
        <authorList>
            <person name="Zheng S."/>
            <person name="Zhang D."/>
        </authorList>
    </citation>
    <scope>NUCLEOTIDE SEQUENCE [LARGE SCALE GENOMIC DNA]</scope>
    <source>
        <strain evidence="4 5">ZS-4</strain>
    </source>
</reference>
<dbReference type="Pfam" id="PF04220">
    <property type="entry name" value="YihI"/>
    <property type="match status" value="1"/>
</dbReference>
<evidence type="ECO:0000313" key="4">
    <source>
        <dbReference type="EMBL" id="TKB46824.1"/>
    </source>
</evidence>
<evidence type="ECO:0000256" key="1">
    <source>
        <dbReference type="ARBA" id="ARBA00022468"/>
    </source>
</evidence>
<dbReference type="RefSeq" id="WP_136734638.1">
    <property type="nucleotide sequence ID" value="NZ_SWDB01000006.1"/>
</dbReference>
<dbReference type="GO" id="GO:0042254">
    <property type="term" value="P:ribosome biogenesis"/>
    <property type="evidence" value="ECO:0007669"/>
    <property type="project" value="UniProtKB-KW"/>
</dbReference>
<accession>A0A4U1B856</accession>